<accession>A0A285IN74</accession>
<evidence type="ECO:0000256" key="2">
    <source>
        <dbReference type="ARBA" id="ARBA00005684"/>
    </source>
</evidence>
<evidence type="ECO:0000256" key="6">
    <source>
        <dbReference type="ARBA" id="ARBA00022679"/>
    </source>
</evidence>
<comment type="similarity">
    <text evidence="2 10">Belongs to the disproportionating enzyme family.</text>
</comment>
<sequence length="725" mass="81459">MEPIKQLAALAGLQDSYVHAQGHVEHITLADQQAILAAMGYDLSNDDVIASQIRQLQQQPWTEIIAPVQVLTEAQPLQVRLQQPAATAHSHWHWQLLSEQQQCYSGQLQIATSDVIDRQQLAGTDYLAVNLSIDVELGPGYHQLTLTPASNPLDTTAPETRQGYQQQLIVTPNRCFQLQDRAVLHKTMGPAIQLYALRSSRNWGIGDFVDLKNMVAPLAALGNDFIGLNPLHALYPGLPQDCSPYSPNSRLWLNTLYVALEHSPEFSECAAAQHLLQNQQFQARLQRCRAAADVDYHAVSSLKAEMAELLYQHFKQQHLAADSQRARDFKQFVAESDPSLLNLARYQVLQAGLFQRDMQMACWQNFPAEYQQPDSAALHHFAEEHSDAINQQLYLQWLAQQQLAEVKQQCQQQGMAIGLYCDVAVGANSNSAESWGAPEDFLMQLSVGAPPDIMAPKGQNWGLLAYNPHTLRQKAYQPFIQLIRANMRYAGALRLDHVMALLRLWCCPPGADATAGGYIGMPAEDLFAIMALESQRNHCVVIGEDLGTVPVEISRLMAKYQVLSYRVFMLEQKAGSYQHRDQTYPALALATVTTHDMPTLVGYWHEHDLALRHQLDLFPSAQIAANLEQLRKDEKQLLCNELQLEQGNVQQLVHNSHLYLAATPARLMAYQLEDLLLVATPVNIPGTSTEYPNWRRKLPVEFEQALQQQDVRELITAMAEIRQTR</sequence>
<keyword evidence="5 10" id="KW-0328">Glycosyltransferase</keyword>
<dbReference type="Gene3D" id="3.20.20.80">
    <property type="entry name" value="Glycosidases"/>
    <property type="match status" value="1"/>
</dbReference>
<dbReference type="GO" id="GO:0005975">
    <property type="term" value="P:carbohydrate metabolic process"/>
    <property type="evidence" value="ECO:0007669"/>
    <property type="project" value="InterPro"/>
</dbReference>
<dbReference type="PANTHER" id="PTHR32438">
    <property type="entry name" value="4-ALPHA-GLUCANOTRANSFERASE DPE1, CHLOROPLASTIC/AMYLOPLASTIC"/>
    <property type="match status" value="1"/>
</dbReference>
<keyword evidence="13" id="KW-1185">Reference proteome</keyword>
<dbReference type="GO" id="GO:0004134">
    <property type="term" value="F:4-alpha-glucanotransferase activity"/>
    <property type="evidence" value="ECO:0007669"/>
    <property type="project" value="UniProtKB-EC"/>
</dbReference>
<evidence type="ECO:0000256" key="7">
    <source>
        <dbReference type="ARBA" id="ARBA00023277"/>
    </source>
</evidence>
<keyword evidence="7 10" id="KW-0119">Carbohydrate metabolism</keyword>
<dbReference type="InterPro" id="IPR048458">
    <property type="entry name" value="MalQ_N"/>
</dbReference>
<name>A0A285IN74_9GAMM</name>
<evidence type="ECO:0000256" key="3">
    <source>
        <dbReference type="ARBA" id="ARBA00012560"/>
    </source>
</evidence>
<evidence type="ECO:0000256" key="9">
    <source>
        <dbReference type="ARBA" id="ARBA00031501"/>
    </source>
</evidence>
<dbReference type="Proteomes" id="UP000219353">
    <property type="component" value="Unassembled WGS sequence"/>
</dbReference>
<dbReference type="OrthoDB" id="9763489at2"/>
<feature type="domain" description="MalQ N-terminal beta-sandwich" evidence="11">
    <location>
        <begin position="66"/>
        <end position="172"/>
    </location>
</feature>
<dbReference type="NCBIfam" id="TIGR00217">
    <property type="entry name" value="malQ"/>
    <property type="match status" value="1"/>
</dbReference>
<evidence type="ECO:0000313" key="13">
    <source>
        <dbReference type="Proteomes" id="UP000219353"/>
    </source>
</evidence>
<dbReference type="Pfam" id="PF21226">
    <property type="entry name" value="MalQ_N"/>
    <property type="match status" value="1"/>
</dbReference>
<dbReference type="InterPro" id="IPR003385">
    <property type="entry name" value="Glyco_hydro_77"/>
</dbReference>
<dbReference type="RefSeq" id="WP_097110692.1">
    <property type="nucleotide sequence ID" value="NZ_OBEB01000002.1"/>
</dbReference>
<reference evidence="13" key="1">
    <citation type="submission" date="2017-09" db="EMBL/GenBank/DDBJ databases">
        <authorList>
            <person name="Varghese N."/>
            <person name="Submissions S."/>
        </authorList>
    </citation>
    <scope>NUCLEOTIDE SEQUENCE [LARGE SCALE GENOMIC DNA]</scope>
    <source>
        <strain evidence="13">CGMCC 1.12461</strain>
    </source>
</reference>
<evidence type="ECO:0000256" key="10">
    <source>
        <dbReference type="RuleBase" id="RU361207"/>
    </source>
</evidence>
<evidence type="ECO:0000256" key="8">
    <source>
        <dbReference type="ARBA" id="ARBA00031423"/>
    </source>
</evidence>
<dbReference type="EC" id="2.4.1.25" evidence="3 10"/>
<dbReference type="Pfam" id="PF02446">
    <property type="entry name" value="Glyco_hydro_77"/>
    <property type="match status" value="1"/>
</dbReference>
<evidence type="ECO:0000256" key="4">
    <source>
        <dbReference type="ARBA" id="ARBA00020295"/>
    </source>
</evidence>
<protein>
    <recommendedName>
        <fullName evidence="4 10">4-alpha-glucanotransferase</fullName>
        <ecNumber evidence="3 10">2.4.1.25</ecNumber>
    </recommendedName>
    <alternativeName>
        <fullName evidence="8 10">Amylomaltase</fullName>
    </alternativeName>
    <alternativeName>
        <fullName evidence="9 10">Disproportionating enzyme</fullName>
    </alternativeName>
</protein>
<dbReference type="AlphaFoldDB" id="A0A285IN74"/>
<gene>
    <name evidence="12" type="ORF">SAMN06297280_1423</name>
</gene>
<comment type="catalytic activity">
    <reaction evidence="1 10">
        <text>Transfers a segment of a (1-&gt;4)-alpha-D-glucan to a new position in an acceptor, which may be glucose or a (1-&gt;4)-alpha-D-glucan.</text>
        <dbReference type="EC" id="2.4.1.25"/>
    </reaction>
</comment>
<evidence type="ECO:0000259" key="11">
    <source>
        <dbReference type="Pfam" id="PF21226"/>
    </source>
</evidence>
<dbReference type="EMBL" id="OBEB01000002">
    <property type="protein sequence ID" value="SNY49465.1"/>
    <property type="molecule type" value="Genomic_DNA"/>
</dbReference>
<evidence type="ECO:0000313" key="12">
    <source>
        <dbReference type="EMBL" id="SNY49465.1"/>
    </source>
</evidence>
<keyword evidence="6 10" id="KW-0808">Transferase</keyword>
<dbReference type="SUPFAM" id="SSF51445">
    <property type="entry name" value="(Trans)glycosidases"/>
    <property type="match status" value="1"/>
</dbReference>
<proteinExistence type="inferred from homology"/>
<organism evidence="12 13">
    <name type="scientific">Arsukibacterium tuosuense</name>
    <dbReference type="NCBI Taxonomy" id="1323745"/>
    <lineage>
        <taxon>Bacteria</taxon>
        <taxon>Pseudomonadati</taxon>
        <taxon>Pseudomonadota</taxon>
        <taxon>Gammaproteobacteria</taxon>
        <taxon>Chromatiales</taxon>
        <taxon>Chromatiaceae</taxon>
        <taxon>Arsukibacterium</taxon>
    </lineage>
</organism>
<evidence type="ECO:0000256" key="5">
    <source>
        <dbReference type="ARBA" id="ARBA00022676"/>
    </source>
</evidence>
<dbReference type="InterPro" id="IPR017853">
    <property type="entry name" value="GH"/>
</dbReference>
<evidence type="ECO:0000256" key="1">
    <source>
        <dbReference type="ARBA" id="ARBA00000439"/>
    </source>
</evidence>
<dbReference type="PANTHER" id="PTHR32438:SF5">
    <property type="entry name" value="4-ALPHA-GLUCANOTRANSFERASE DPE1, CHLOROPLASTIC_AMYLOPLASTIC"/>
    <property type="match status" value="1"/>
</dbReference>